<dbReference type="SUPFAM" id="SSF52540">
    <property type="entry name" value="P-loop containing nucleoside triphosphate hydrolases"/>
    <property type="match status" value="1"/>
</dbReference>
<feature type="domain" description="AAA+ ATPase" evidence="1">
    <location>
        <begin position="13"/>
        <end position="218"/>
    </location>
</feature>
<dbReference type="STRING" id="1226327.SAMN05421732_101140"/>
<dbReference type="OrthoDB" id="1625426at2"/>
<dbReference type="RefSeq" id="WP_092818233.1">
    <property type="nucleotide sequence ID" value="NZ_BAABKJ010000007.1"/>
</dbReference>
<dbReference type="EMBL" id="FMYO01000001">
    <property type="protein sequence ID" value="SDB83455.1"/>
    <property type="molecule type" value="Genomic_DNA"/>
</dbReference>
<evidence type="ECO:0000313" key="2">
    <source>
        <dbReference type="EMBL" id="SDB83455.1"/>
    </source>
</evidence>
<dbReference type="AlphaFoldDB" id="A0A1G6GNX8"/>
<dbReference type="SMART" id="SM00382">
    <property type="entry name" value="AAA"/>
    <property type="match status" value="1"/>
</dbReference>
<dbReference type="InterPro" id="IPR027417">
    <property type="entry name" value="P-loop_NTPase"/>
</dbReference>
<organism evidence="2 3">
    <name type="scientific">Acinetobacter kookii</name>
    <dbReference type="NCBI Taxonomy" id="1226327"/>
    <lineage>
        <taxon>Bacteria</taxon>
        <taxon>Pseudomonadati</taxon>
        <taxon>Pseudomonadota</taxon>
        <taxon>Gammaproteobacteria</taxon>
        <taxon>Moraxellales</taxon>
        <taxon>Moraxellaceae</taxon>
        <taxon>Acinetobacter</taxon>
    </lineage>
</organism>
<reference evidence="3" key="1">
    <citation type="submission" date="2016-09" db="EMBL/GenBank/DDBJ databases">
        <authorList>
            <person name="Varghese N."/>
            <person name="Submissions S."/>
        </authorList>
    </citation>
    <scope>NUCLEOTIDE SEQUENCE [LARGE SCALE GENOMIC DNA]</scope>
    <source>
        <strain evidence="3">ANC 4667</strain>
    </source>
</reference>
<gene>
    <name evidence="2" type="ORF">SAMN05421732_101140</name>
</gene>
<proteinExistence type="predicted"/>
<protein>
    <submittedName>
        <fullName evidence="2">AAA domain-containing protein</fullName>
    </submittedName>
</protein>
<dbReference type="Gene3D" id="3.40.50.300">
    <property type="entry name" value="P-loop containing nucleotide triphosphate hydrolases"/>
    <property type="match status" value="1"/>
</dbReference>
<accession>A0A1G6GNX8</accession>
<sequence length="357" mass="39603">MTVFFKKAERKNAKLRLALAGPTGSGKTLGALLLAKGIGGRIAVADTENSSAELYEDVVEFEHANIQPPYTPEKFIDAIHAAEKAGFDTLILDSITHEWSGVGGCLEIVDKLSGTTFKGNSWGAWSQVTPRHRKFIDAMLQSSINIIVTMRSKMDTVQVDAGNGKKKVEKVGMKAEQRDGIEYEFTTVLDLTHDNYAVRTKDRTRIFSEPMVLSEQAGILLKQWLSSGSADACINGNQFLELEALMQQAGIDIEKYCAKRGLNSLHDVQQQKFDETCAGIHSIIQRTQQAQQANEQQLHAENEARLENDYQAALKDIQNANQINDLNRPATYFKGTKYEQQILNACQAKSDMEGWSA</sequence>
<dbReference type="Proteomes" id="UP000243468">
    <property type="component" value="Unassembled WGS sequence"/>
</dbReference>
<keyword evidence="3" id="KW-1185">Reference proteome</keyword>
<evidence type="ECO:0000259" key="1">
    <source>
        <dbReference type="SMART" id="SM00382"/>
    </source>
</evidence>
<dbReference type="Pfam" id="PF13479">
    <property type="entry name" value="AAA_24"/>
    <property type="match status" value="1"/>
</dbReference>
<evidence type="ECO:0000313" key="3">
    <source>
        <dbReference type="Proteomes" id="UP000243468"/>
    </source>
</evidence>
<name>A0A1G6GNX8_9GAMM</name>
<dbReference type="InterPro" id="IPR003593">
    <property type="entry name" value="AAA+_ATPase"/>
</dbReference>